<organism evidence="2">
    <name type="scientific">Nicotiana tabacum</name>
    <name type="common">Common tobacco</name>
    <dbReference type="NCBI Taxonomy" id="4097"/>
    <lineage>
        <taxon>Eukaryota</taxon>
        <taxon>Viridiplantae</taxon>
        <taxon>Streptophyta</taxon>
        <taxon>Embryophyta</taxon>
        <taxon>Tracheophyta</taxon>
        <taxon>Spermatophyta</taxon>
        <taxon>Magnoliopsida</taxon>
        <taxon>eudicotyledons</taxon>
        <taxon>Gunneridae</taxon>
        <taxon>Pentapetalae</taxon>
        <taxon>asterids</taxon>
        <taxon>lamiids</taxon>
        <taxon>Solanales</taxon>
        <taxon>Solanaceae</taxon>
        <taxon>Nicotianoideae</taxon>
        <taxon>Nicotianeae</taxon>
        <taxon>Nicotiana</taxon>
    </lineage>
</organism>
<protein>
    <recommendedName>
        <fullName evidence="1">Retroviral polymerase SH3-like domain-containing protein</fullName>
    </recommendedName>
</protein>
<feature type="domain" description="Retroviral polymerase SH3-like" evidence="1">
    <location>
        <begin position="388"/>
        <end position="422"/>
    </location>
</feature>
<gene>
    <name evidence="2" type="primary">LOC107815911</name>
</gene>
<proteinExistence type="predicted"/>
<sequence>MAVENEEIDTSIGAAGDCYINPKDIICVYFFKLKEFWAEFDAFMPCPRCGCDESKKYVEHFQYQRKAEDLCAIHHRSLKLLKALPCLVEKPQEYQITILVCSVVKGTIMPQEIILILEDSTTIILVDIVILEEAITGTSQVQQGAMPGQGTHNVMLNIPHFIQEQYRQIIQLLGKESEGNNSTITTPLPAGMTSCVVTPEVLAKWIVDSGASSYMVHSLGLLVNPKRLNNGKNGTVQLPTGNAASLSHIGSTYINQGQTISNELSSGQVKGIGREDDGLYIFYSAGVNTTDIQAVVPRPIPRLSTQKNLPTVNMITKNRIKDVALWHKRFGHVLTKTLKTMNIYSAYVKVFRSDNGSEFLNSQGGCVTNVVYIINRLPSTTLQGYVTDVRRSDKFAPRAVPAVFLGYSMTQKGYKMYNLLSKGFTNKLPPYHVAPNVASPDDAPPHNHSESDTFALYEDDVESYVDPLAHSVVIPAEPIFSILAIAELVASRRSSRDSRPPIWLKDYMYHCLAAAIARTDLTVTILVTGENVSV</sequence>
<accession>A0A1S4C7X7</accession>
<dbReference type="RefSeq" id="XP_016497049.1">
    <property type="nucleotide sequence ID" value="XM_016641563.1"/>
</dbReference>
<evidence type="ECO:0000313" key="2">
    <source>
        <dbReference type="RefSeq" id="XP_016497049.1"/>
    </source>
</evidence>
<dbReference type="Pfam" id="PF25597">
    <property type="entry name" value="SH3_retrovirus"/>
    <property type="match status" value="1"/>
</dbReference>
<dbReference type="OrthoDB" id="1745225at2759"/>
<evidence type="ECO:0000259" key="1">
    <source>
        <dbReference type="Pfam" id="PF25597"/>
    </source>
</evidence>
<reference evidence="2" key="1">
    <citation type="submission" date="2025-08" db="UniProtKB">
        <authorList>
            <consortium name="RefSeq"/>
        </authorList>
    </citation>
    <scope>IDENTIFICATION</scope>
</reference>
<name>A0A1S4C7X7_TOBAC</name>
<dbReference type="AlphaFoldDB" id="A0A1S4C7X7"/>
<dbReference type="KEGG" id="nta:107815911"/>
<dbReference type="InterPro" id="IPR057670">
    <property type="entry name" value="SH3_retrovirus"/>
</dbReference>
<dbReference type="PaxDb" id="4097-A0A1S4C7X7"/>